<keyword evidence="1" id="KW-0812">Transmembrane</keyword>
<feature type="transmembrane region" description="Helical" evidence="1">
    <location>
        <begin position="145"/>
        <end position="164"/>
    </location>
</feature>
<reference evidence="2 3" key="1">
    <citation type="submission" date="2016-11" db="EMBL/GenBank/DDBJ databases">
        <authorList>
            <person name="Jaros S."/>
            <person name="Januszkiewicz K."/>
            <person name="Wedrychowicz H."/>
        </authorList>
    </citation>
    <scope>NUCLEOTIDE SEQUENCE [LARGE SCALE GENOMIC DNA]</scope>
    <source>
        <strain evidence="2 3">DSM 43832</strain>
    </source>
</reference>
<accession>A0A1M6ZCS1</accession>
<evidence type="ECO:0000256" key="1">
    <source>
        <dbReference type="SAM" id="Phobius"/>
    </source>
</evidence>
<dbReference type="PANTHER" id="PTHR32251">
    <property type="entry name" value="3-OXO-5-ALPHA-STEROID 4-DEHYDROGENASE"/>
    <property type="match status" value="1"/>
</dbReference>
<dbReference type="AlphaFoldDB" id="A0A1M6ZCS1"/>
<feature type="transmembrane region" description="Helical" evidence="1">
    <location>
        <begin position="70"/>
        <end position="89"/>
    </location>
</feature>
<sequence length="270" mass="29704">MGYPWDALATNLWITAIVVVVVFGLALAVAVGLRGGRHDGVDVAWGLVHAAVAVTTLIASAGHGEDWRRWLITVLTCMWGLRLAGYLALRNHGVPEDRRYAAIRQSAPGNPTAYALRKIYVPQAVIAWIVSLPVQLGQYGFATGVWPVVVTVLGVLGWLVGFVFETVGDAQLVRFRADPANRDEVLDTGLWRYTRHPNYFGDAAVWWGLALLALHHFAGLIGLLGAALMTWLLIKGTGAALLERRIRDRRPGYAEYVRRTSGFFPMPPRK</sequence>
<keyword evidence="3" id="KW-1185">Reference proteome</keyword>
<dbReference type="Pfam" id="PF06966">
    <property type="entry name" value="DUF1295"/>
    <property type="match status" value="1"/>
</dbReference>
<dbReference type="Gene3D" id="1.20.120.1630">
    <property type="match status" value="1"/>
</dbReference>
<feature type="transmembrane region" description="Helical" evidence="1">
    <location>
        <begin position="204"/>
        <end position="234"/>
    </location>
</feature>
<feature type="transmembrane region" description="Helical" evidence="1">
    <location>
        <begin position="12"/>
        <end position="31"/>
    </location>
</feature>
<evidence type="ECO:0000313" key="3">
    <source>
        <dbReference type="Proteomes" id="UP000184363"/>
    </source>
</evidence>
<protein>
    <submittedName>
        <fullName evidence="2">Steroid 5-alpha reductase family enzyme</fullName>
    </submittedName>
</protein>
<dbReference type="PANTHER" id="PTHR32251:SF17">
    <property type="entry name" value="STEROID 5-ALPHA REDUCTASE C-TERMINAL DOMAIN-CONTAINING PROTEIN"/>
    <property type="match status" value="1"/>
</dbReference>
<dbReference type="OrthoDB" id="9779233at2"/>
<organism evidence="2 3">
    <name type="scientific">Pseudonocardia thermophila</name>
    <dbReference type="NCBI Taxonomy" id="1848"/>
    <lineage>
        <taxon>Bacteria</taxon>
        <taxon>Bacillati</taxon>
        <taxon>Actinomycetota</taxon>
        <taxon>Actinomycetes</taxon>
        <taxon>Pseudonocardiales</taxon>
        <taxon>Pseudonocardiaceae</taxon>
        <taxon>Pseudonocardia</taxon>
    </lineage>
</organism>
<dbReference type="RefSeq" id="WP_073459794.1">
    <property type="nucleotide sequence ID" value="NZ_FRAP01000023.1"/>
</dbReference>
<dbReference type="InterPro" id="IPR010721">
    <property type="entry name" value="UstE-like"/>
</dbReference>
<evidence type="ECO:0000313" key="2">
    <source>
        <dbReference type="EMBL" id="SHL28145.1"/>
    </source>
</evidence>
<dbReference type="EMBL" id="FRAP01000023">
    <property type="protein sequence ID" value="SHL28145.1"/>
    <property type="molecule type" value="Genomic_DNA"/>
</dbReference>
<dbReference type="GO" id="GO:0016020">
    <property type="term" value="C:membrane"/>
    <property type="evidence" value="ECO:0007669"/>
    <property type="project" value="TreeGrafter"/>
</dbReference>
<gene>
    <name evidence="2" type="ORF">SAMN05443637_12343</name>
</gene>
<dbReference type="Proteomes" id="UP000184363">
    <property type="component" value="Unassembled WGS sequence"/>
</dbReference>
<feature type="transmembrane region" description="Helical" evidence="1">
    <location>
        <begin position="43"/>
        <end position="64"/>
    </location>
</feature>
<dbReference type="PROSITE" id="PS50244">
    <property type="entry name" value="S5A_REDUCTASE"/>
    <property type="match status" value="1"/>
</dbReference>
<name>A0A1M6ZCS1_PSETH</name>
<keyword evidence="1" id="KW-1133">Transmembrane helix</keyword>
<dbReference type="STRING" id="1848.SAMN05443637_12343"/>
<keyword evidence="1" id="KW-0472">Membrane</keyword>
<proteinExistence type="predicted"/>